<dbReference type="Gene3D" id="1.20.120.910">
    <property type="entry name" value="DksA, coiled-coil domain"/>
    <property type="match status" value="1"/>
</dbReference>
<comment type="caution">
    <text evidence="6">The sequence shown here is derived from an EMBL/GenBank/DDBJ whole genome shotgun (WGS) entry which is preliminary data.</text>
</comment>
<dbReference type="InterPro" id="IPR000962">
    <property type="entry name" value="Znf_DskA_TraR"/>
</dbReference>
<sequence length="74" mass="8753">MSNREKTVMDLADITQQRDEQAYQRFFARHKPTTVDIRAERFCVDCGELIPKQRVMAVPHCCRCVHCQTKAERR</sequence>
<keyword evidence="2" id="KW-0863">Zinc-finger</keyword>
<dbReference type="Proteomes" id="UP000294229">
    <property type="component" value="Unassembled WGS sequence"/>
</dbReference>
<evidence type="ECO:0000256" key="3">
    <source>
        <dbReference type="ARBA" id="ARBA00022833"/>
    </source>
</evidence>
<dbReference type="PROSITE" id="PS51128">
    <property type="entry name" value="ZF_DKSA_2"/>
    <property type="match status" value="1"/>
</dbReference>
<dbReference type="Pfam" id="PF01258">
    <property type="entry name" value="zf-dskA_traR"/>
    <property type="match status" value="1"/>
</dbReference>
<evidence type="ECO:0000256" key="1">
    <source>
        <dbReference type="ARBA" id="ARBA00022723"/>
    </source>
</evidence>
<feature type="domain" description="Zinc finger DksA/TraR C4-type" evidence="5">
    <location>
        <begin position="41"/>
        <end position="73"/>
    </location>
</feature>
<reference evidence="6 7" key="1">
    <citation type="submission" date="2018-11" db="EMBL/GenBank/DDBJ databases">
        <title>Sequencing Av. paragallinarum serogroups.</title>
        <authorList>
            <person name="Hellmuth J.E."/>
            <person name="Boucher C.E."/>
            <person name="Cason E.D."/>
        </authorList>
    </citation>
    <scope>NUCLEOTIDE SEQUENCE [LARGE SCALE GENOMIC DNA]</scope>
    <source>
        <strain evidence="6 7">SA-3</strain>
    </source>
</reference>
<organism evidence="6 7">
    <name type="scientific">Avibacterium paragallinarum</name>
    <name type="common">Haemophilus gallinarum</name>
    <dbReference type="NCBI Taxonomy" id="728"/>
    <lineage>
        <taxon>Bacteria</taxon>
        <taxon>Pseudomonadati</taxon>
        <taxon>Pseudomonadota</taxon>
        <taxon>Gammaproteobacteria</taxon>
        <taxon>Pasteurellales</taxon>
        <taxon>Pasteurellaceae</taxon>
        <taxon>Avibacterium</taxon>
    </lineage>
</organism>
<gene>
    <name evidence="6" type="ORF">EIG79_01160</name>
</gene>
<evidence type="ECO:0000313" key="6">
    <source>
        <dbReference type="EMBL" id="RZN61374.1"/>
    </source>
</evidence>
<proteinExistence type="predicted"/>
<dbReference type="AlphaFoldDB" id="A0A8B3TFX6"/>
<accession>A0A8B3TFX6</accession>
<dbReference type="GO" id="GO:0008270">
    <property type="term" value="F:zinc ion binding"/>
    <property type="evidence" value="ECO:0007669"/>
    <property type="project" value="UniProtKB-KW"/>
</dbReference>
<evidence type="ECO:0000256" key="4">
    <source>
        <dbReference type="PROSITE-ProRule" id="PRU00510"/>
    </source>
</evidence>
<evidence type="ECO:0000313" key="7">
    <source>
        <dbReference type="Proteomes" id="UP000294229"/>
    </source>
</evidence>
<keyword evidence="3" id="KW-0862">Zinc</keyword>
<name>A0A8B3TFX6_AVIPA</name>
<protein>
    <recommendedName>
        <fullName evidence="5">Zinc finger DksA/TraR C4-type domain-containing protein</fullName>
    </recommendedName>
</protein>
<dbReference type="SUPFAM" id="SSF57716">
    <property type="entry name" value="Glucocorticoid receptor-like (DNA-binding domain)"/>
    <property type="match status" value="1"/>
</dbReference>
<keyword evidence="1" id="KW-0479">Metal-binding</keyword>
<feature type="zinc finger region" description="dksA C4-type" evidence="4">
    <location>
        <begin position="43"/>
        <end position="67"/>
    </location>
</feature>
<evidence type="ECO:0000256" key="2">
    <source>
        <dbReference type="ARBA" id="ARBA00022771"/>
    </source>
</evidence>
<dbReference type="EMBL" id="RQXS01000002">
    <property type="protein sequence ID" value="RZN61374.1"/>
    <property type="molecule type" value="Genomic_DNA"/>
</dbReference>
<evidence type="ECO:0000259" key="5">
    <source>
        <dbReference type="Pfam" id="PF01258"/>
    </source>
</evidence>
<dbReference type="RefSeq" id="WP_021724264.1">
    <property type="nucleotide sequence ID" value="NZ_PQVK01000081.1"/>
</dbReference>